<dbReference type="PROSITE" id="PS50157">
    <property type="entry name" value="ZINC_FINGER_C2H2_2"/>
    <property type="match status" value="2"/>
</dbReference>
<feature type="domain" description="C2H2-type" evidence="6">
    <location>
        <begin position="21"/>
        <end position="48"/>
    </location>
</feature>
<evidence type="ECO:0000256" key="4">
    <source>
        <dbReference type="ARBA" id="ARBA00022833"/>
    </source>
</evidence>
<evidence type="ECO:0000256" key="3">
    <source>
        <dbReference type="ARBA" id="ARBA00022771"/>
    </source>
</evidence>
<sequence>MTTINILKAHEKILFDRHNHFSCNICGKCVRTKRSLRSHIHLHFPTNEFGCDFCGKLFSTEHQLIYTTKYSLAKHKIQHQPGGLPKEHLCEICGYLSDNLKDLKSHISSVHLHLKKLYICDICGCGYRNSHKFTSHMATHSEDKRCICALCDRCFKRRDDVKLLLQEFTPKQWGCKKKNYTVPIVEKFTLLMRC</sequence>
<dbReference type="InterPro" id="IPR013087">
    <property type="entry name" value="Znf_C2H2_type"/>
</dbReference>
<dbReference type="GO" id="GO:0008270">
    <property type="term" value="F:zinc ion binding"/>
    <property type="evidence" value="ECO:0007669"/>
    <property type="project" value="UniProtKB-KW"/>
</dbReference>
<evidence type="ECO:0000313" key="7">
    <source>
        <dbReference type="EMBL" id="CAD7403699.1"/>
    </source>
</evidence>
<keyword evidence="1" id="KW-0479">Metal-binding</keyword>
<keyword evidence="3 5" id="KW-0863">Zinc-finger</keyword>
<dbReference type="InterPro" id="IPR036236">
    <property type="entry name" value="Znf_C2H2_sf"/>
</dbReference>
<evidence type="ECO:0000259" key="6">
    <source>
        <dbReference type="PROSITE" id="PS50157"/>
    </source>
</evidence>
<keyword evidence="4" id="KW-0862">Zinc</keyword>
<dbReference type="Gene3D" id="3.30.160.60">
    <property type="entry name" value="Classic Zinc Finger"/>
    <property type="match status" value="2"/>
</dbReference>
<dbReference type="SMART" id="SM00355">
    <property type="entry name" value="ZnF_C2H2"/>
    <property type="match status" value="4"/>
</dbReference>
<gene>
    <name evidence="7" type="ORF">TCEB3V08_LOCUS7118</name>
</gene>
<evidence type="ECO:0000256" key="2">
    <source>
        <dbReference type="ARBA" id="ARBA00022737"/>
    </source>
</evidence>
<dbReference type="PANTHER" id="PTHR24379">
    <property type="entry name" value="KRAB AND ZINC FINGER DOMAIN-CONTAINING"/>
    <property type="match status" value="1"/>
</dbReference>
<evidence type="ECO:0000256" key="5">
    <source>
        <dbReference type="PROSITE-ProRule" id="PRU00042"/>
    </source>
</evidence>
<feature type="domain" description="C2H2-type" evidence="6">
    <location>
        <begin position="118"/>
        <end position="145"/>
    </location>
</feature>
<organism evidence="7">
    <name type="scientific">Timema cristinae</name>
    <name type="common">Walking stick</name>
    <dbReference type="NCBI Taxonomy" id="61476"/>
    <lineage>
        <taxon>Eukaryota</taxon>
        <taxon>Metazoa</taxon>
        <taxon>Ecdysozoa</taxon>
        <taxon>Arthropoda</taxon>
        <taxon>Hexapoda</taxon>
        <taxon>Insecta</taxon>
        <taxon>Pterygota</taxon>
        <taxon>Neoptera</taxon>
        <taxon>Polyneoptera</taxon>
        <taxon>Phasmatodea</taxon>
        <taxon>Timematodea</taxon>
        <taxon>Timematoidea</taxon>
        <taxon>Timematidae</taxon>
        <taxon>Timema</taxon>
    </lineage>
</organism>
<proteinExistence type="predicted"/>
<reference evidence="7" key="1">
    <citation type="submission" date="2020-11" db="EMBL/GenBank/DDBJ databases">
        <authorList>
            <person name="Tran Van P."/>
        </authorList>
    </citation>
    <scope>NUCLEOTIDE SEQUENCE</scope>
</reference>
<dbReference type="Pfam" id="PF00096">
    <property type="entry name" value="zf-C2H2"/>
    <property type="match status" value="2"/>
</dbReference>
<dbReference type="AlphaFoldDB" id="A0A7R9CY66"/>
<dbReference type="PANTHER" id="PTHR24379:SF121">
    <property type="entry name" value="C2H2-TYPE DOMAIN-CONTAINING PROTEIN"/>
    <property type="match status" value="1"/>
</dbReference>
<dbReference type="PROSITE" id="PS00028">
    <property type="entry name" value="ZINC_FINGER_C2H2_1"/>
    <property type="match status" value="2"/>
</dbReference>
<dbReference type="SUPFAM" id="SSF57667">
    <property type="entry name" value="beta-beta-alpha zinc fingers"/>
    <property type="match status" value="3"/>
</dbReference>
<name>A0A7R9CY66_TIMCR</name>
<evidence type="ECO:0000256" key="1">
    <source>
        <dbReference type="ARBA" id="ARBA00022723"/>
    </source>
</evidence>
<dbReference type="EMBL" id="OC318927">
    <property type="protein sequence ID" value="CAD7403699.1"/>
    <property type="molecule type" value="Genomic_DNA"/>
</dbReference>
<accession>A0A7R9CY66</accession>
<keyword evidence="2" id="KW-0677">Repeat</keyword>
<protein>
    <recommendedName>
        <fullName evidence="6">C2H2-type domain-containing protein</fullName>
    </recommendedName>
</protein>